<dbReference type="CDD" id="cd07377">
    <property type="entry name" value="WHTH_GntR"/>
    <property type="match status" value="1"/>
</dbReference>
<dbReference type="Pfam" id="PF00392">
    <property type="entry name" value="GntR"/>
    <property type="match status" value="1"/>
</dbReference>
<keyword evidence="1" id="KW-0805">Transcription regulation</keyword>
<dbReference type="Proteomes" id="UP000235025">
    <property type="component" value="Unassembled WGS sequence"/>
</dbReference>
<keyword evidence="3" id="KW-0804">Transcription</keyword>
<dbReference type="RefSeq" id="WP_102171198.1">
    <property type="nucleotide sequence ID" value="NZ_NMQA01000019.1"/>
</dbReference>
<dbReference type="SMART" id="SM00345">
    <property type="entry name" value="HTH_GNTR"/>
    <property type="match status" value="1"/>
</dbReference>
<dbReference type="GO" id="GO:0003677">
    <property type="term" value="F:DNA binding"/>
    <property type="evidence" value="ECO:0007669"/>
    <property type="project" value="UniProtKB-KW"/>
</dbReference>
<evidence type="ECO:0000256" key="1">
    <source>
        <dbReference type="ARBA" id="ARBA00023015"/>
    </source>
</evidence>
<evidence type="ECO:0000259" key="4">
    <source>
        <dbReference type="PROSITE" id="PS50949"/>
    </source>
</evidence>
<gene>
    <name evidence="5" type="ORF">CEN50_01735</name>
</gene>
<evidence type="ECO:0000313" key="6">
    <source>
        <dbReference type="Proteomes" id="UP000235025"/>
    </source>
</evidence>
<dbReference type="InterPro" id="IPR000524">
    <property type="entry name" value="Tscrpt_reg_HTH_GntR"/>
</dbReference>
<keyword evidence="2" id="KW-0238">DNA-binding</keyword>
<dbReference type="InterPro" id="IPR036388">
    <property type="entry name" value="WH-like_DNA-bd_sf"/>
</dbReference>
<name>A0A2N6KLR2_9CYAN</name>
<evidence type="ECO:0000256" key="2">
    <source>
        <dbReference type="ARBA" id="ARBA00023125"/>
    </source>
</evidence>
<dbReference type="AlphaFoldDB" id="A0A2N6KLR2"/>
<dbReference type="Gene3D" id="1.10.10.10">
    <property type="entry name" value="Winged helix-like DNA-binding domain superfamily/Winged helix DNA-binding domain"/>
    <property type="match status" value="1"/>
</dbReference>
<dbReference type="PROSITE" id="PS50949">
    <property type="entry name" value="HTH_GNTR"/>
    <property type="match status" value="1"/>
</dbReference>
<dbReference type="SUPFAM" id="SSF46785">
    <property type="entry name" value="Winged helix' DNA-binding domain"/>
    <property type="match status" value="1"/>
</dbReference>
<sequence length="328" mass="36771">MSSSRLLPITIDAHAPLPITVQVSEQIKLLIAIEYLRPGDSLPTVIQLAEYLNINHNTIALVYSELIETGYLIAKRGRGTFVAESELVQKSTSRDSLYKVLEQAFLIATQMGLNPFDFGLTAYAVAVSSNERKQVAPLKLVFVESVQSEADIYFQSLQSEISHPLSLLYLEDLQTAQPIALREFYASNLVITPAQYAYNVIQIAAPKHEVIGVNYEPDIHLITQISTLNRGCQVLLVGQKMAESKKMKQMLEKSGIYHLNLQSLDIESIHQDSQLFKHIDMICASQAVFDYMREISPNPEKVVNFSFIINRASLSVLKTRLVAVQMKN</sequence>
<dbReference type="InterPro" id="IPR036390">
    <property type="entry name" value="WH_DNA-bd_sf"/>
</dbReference>
<dbReference type="PANTHER" id="PTHR38445:SF7">
    <property type="entry name" value="GNTR-FAMILY TRANSCRIPTIONAL REGULATOR"/>
    <property type="match status" value="1"/>
</dbReference>
<feature type="domain" description="HTH gntR-type" evidence="4">
    <location>
        <begin position="17"/>
        <end position="85"/>
    </location>
</feature>
<evidence type="ECO:0000256" key="3">
    <source>
        <dbReference type="ARBA" id="ARBA00023163"/>
    </source>
</evidence>
<comment type="caution">
    <text evidence="5">The sequence shown here is derived from an EMBL/GenBank/DDBJ whole genome shotgun (WGS) entry which is preliminary data.</text>
</comment>
<dbReference type="GO" id="GO:0003700">
    <property type="term" value="F:DNA-binding transcription factor activity"/>
    <property type="evidence" value="ECO:0007669"/>
    <property type="project" value="InterPro"/>
</dbReference>
<protein>
    <submittedName>
        <fullName evidence="5">GntR family transcriptional regulator</fullName>
    </submittedName>
</protein>
<evidence type="ECO:0000313" key="5">
    <source>
        <dbReference type="EMBL" id="PMB00789.1"/>
    </source>
</evidence>
<proteinExistence type="predicted"/>
<organism evidence="5 6">
    <name type="scientific">Fischerella thermalis CCMEE 5268</name>
    <dbReference type="NCBI Taxonomy" id="2019662"/>
    <lineage>
        <taxon>Bacteria</taxon>
        <taxon>Bacillati</taxon>
        <taxon>Cyanobacteriota</taxon>
        <taxon>Cyanophyceae</taxon>
        <taxon>Nostocales</taxon>
        <taxon>Hapalosiphonaceae</taxon>
        <taxon>Fischerella</taxon>
    </lineage>
</organism>
<dbReference type="PANTHER" id="PTHR38445">
    <property type="entry name" value="HTH-TYPE TRANSCRIPTIONAL REPRESSOR YTRA"/>
    <property type="match status" value="1"/>
</dbReference>
<dbReference type="EMBL" id="NMQA01000019">
    <property type="protein sequence ID" value="PMB00789.1"/>
    <property type="molecule type" value="Genomic_DNA"/>
</dbReference>
<accession>A0A2N6KLR2</accession>
<reference evidence="5 6" key="1">
    <citation type="submission" date="2017-07" db="EMBL/GenBank/DDBJ databases">
        <title>Genomes of Fischerella (Mastigocladus) sp. strains.</title>
        <authorList>
            <person name="Miller S.R."/>
        </authorList>
    </citation>
    <scope>NUCLEOTIDE SEQUENCE [LARGE SCALE GENOMIC DNA]</scope>
    <source>
        <strain evidence="5 6">CCMEE 5268</strain>
    </source>
</reference>